<feature type="transmembrane region" description="Helical" evidence="5">
    <location>
        <begin position="211"/>
        <end position="228"/>
    </location>
</feature>
<evidence type="ECO:0000256" key="2">
    <source>
        <dbReference type="ARBA" id="ARBA00022692"/>
    </source>
</evidence>
<protein>
    <submittedName>
        <fullName evidence="8">O-antigen ligase C-terminal domain-containing protein</fullName>
    </submittedName>
</protein>
<comment type="caution">
    <text evidence="8">The sequence shown here is derived from an EMBL/GenBank/DDBJ whole genome shotgun (WGS) entry which is preliminary data.</text>
</comment>
<dbReference type="Pfam" id="PF04932">
    <property type="entry name" value="Wzy_C"/>
    <property type="match status" value="1"/>
</dbReference>
<evidence type="ECO:0000313" key="9">
    <source>
        <dbReference type="Proteomes" id="UP000613113"/>
    </source>
</evidence>
<feature type="transmembrane region" description="Helical" evidence="5">
    <location>
        <begin position="346"/>
        <end position="369"/>
    </location>
</feature>
<evidence type="ECO:0000256" key="3">
    <source>
        <dbReference type="ARBA" id="ARBA00022989"/>
    </source>
</evidence>
<feature type="domain" description="O-antigen ligase-related" evidence="6">
    <location>
        <begin position="219"/>
        <end position="360"/>
    </location>
</feature>
<accession>A0ABR6YKA9</accession>
<gene>
    <name evidence="8" type="ORF">H8K27_04260</name>
</gene>
<dbReference type="EMBL" id="JACOGC010000001">
    <property type="protein sequence ID" value="MBC3884337.1"/>
    <property type="molecule type" value="Genomic_DNA"/>
</dbReference>
<feature type="transmembrane region" description="Helical" evidence="5">
    <location>
        <begin position="405"/>
        <end position="424"/>
    </location>
</feature>
<evidence type="ECO:0000256" key="1">
    <source>
        <dbReference type="ARBA" id="ARBA00004141"/>
    </source>
</evidence>
<evidence type="ECO:0000313" key="8">
    <source>
        <dbReference type="EMBL" id="MBC3884337.1"/>
    </source>
</evidence>
<dbReference type="Proteomes" id="UP000613113">
    <property type="component" value="Unassembled WGS sequence"/>
</dbReference>
<keyword evidence="8" id="KW-0436">Ligase</keyword>
<dbReference type="PANTHER" id="PTHR37422:SF13">
    <property type="entry name" value="LIPOPOLYSACCHARIDE BIOSYNTHESIS PROTEIN PA4999-RELATED"/>
    <property type="match status" value="1"/>
</dbReference>
<evidence type="ECO:0000256" key="4">
    <source>
        <dbReference type="ARBA" id="ARBA00023136"/>
    </source>
</evidence>
<dbReference type="InterPro" id="IPR021797">
    <property type="entry name" value="Wzy_C_2"/>
</dbReference>
<evidence type="ECO:0000256" key="5">
    <source>
        <dbReference type="SAM" id="Phobius"/>
    </source>
</evidence>
<evidence type="ECO:0000259" key="7">
    <source>
        <dbReference type="Pfam" id="PF11846"/>
    </source>
</evidence>
<dbReference type="RefSeq" id="WP_186861928.1">
    <property type="nucleotide sequence ID" value="NZ_JACOGC010000001.1"/>
</dbReference>
<proteinExistence type="predicted"/>
<reference evidence="8 9" key="1">
    <citation type="submission" date="2020-08" db="EMBL/GenBank/DDBJ databases">
        <title>Novel species isolated from subtropical streams in China.</title>
        <authorList>
            <person name="Lu H."/>
        </authorList>
    </citation>
    <scope>NUCLEOTIDE SEQUENCE [LARGE SCALE GENOMIC DNA]</scope>
    <source>
        <strain evidence="8 9">FT31W</strain>
    </source>
</reference>
<dbReference type="Pfam" id="PF11846">
    <property type="entry name" value="Wzy_C_2"/>
    <property type="match status" value="1"/>
</dbReference>
<feature type="transmembrane region" description="Helical" evidence="5">
    <location>
        <begin position="262"/>
        <end position="282"/>
    </location>
</feature>
<organism evidence="8 9">
    <name type="scientific">Undibacterium griseum</name>
    <dbReference type="NCBI Taxonomy" id="2762295"/>
    <lineage>
        <taxon>Bacteria</taxon>
        <taxon>Pseudomonadati</taxon>
        <taxon>Pseudomonadota</taxon>
        <taxon>Betaproteobacteria</taxon>
        <taxon>Burkholderiales</taxon>
        <taxon>Oxalobacteraceae</taxon>
        <taxon>Undibacterium</taxon>
    </lineage>
</organism>
<sequence length="587" mass="66015">MLSPFSFPKKQEQNDVWALFWLGFGIAGAYLIPVHQHPFRTFYNELAIFFGVTLSLLFSAERPNSIQSAHYSSLTWMLPAPVLLPVVFILTICAQWIFQARDDAYDLFFPLMYLLYAVLVLILGATLANNAVKRESLSRTLAIVFLISGWLSVLMQVAQLLGMDLTPVVMYMPAGSFLQRPYANVAQPNQLALLLCFSLAATAWLFQQGKLRIPVAICSVVLLLTGLVLTQSRIGWIIIPLFVAILARSAPARQSIGWQAAAWFGLVYAASVFLLPKIAGLAGVHGGSAADHIGGRSERMGLWRQAWDIAANHPWAGAGWFRFGPEQVHIAADFPSTTYAEHAHNIVLNLAAEIGWLLTGLMVAGLLWWFYQVCIKPKKDLSMQFAGMCLVAACVHSLVEFPLWYGYVLFPVLIMAGMLHQQRWPVAATVRLRKDVAVAVTAIALFCMMGITWDYQRVVRGFNVLRWEQTGNQVDLKQLEQPRLTLFPQFFAYFHLMKIAPAEGMSAEDIAFVEHWTPRFGFVHILNKLAEVSVLNGKREQAVRAMQTLQRLHPDLYPEYFDYWKAKGASDARYQQVFLSMPRRDAP</sequence>
<dbReference type="PANTHER" id="PTHR37422">
    <property type="entry name" value="TEICHURONIC ACID BIOSYNTHESIS PROTEIN TUAE"/>
    <property type="match status" value="1"/>
</dbReference>
<keyword evidence="3 5" id="KW-1133">Transmembrane helix</keyword>
<dbReference type="GO" id="GO:0016874">
    <property type="term" value="F:ligase activity"/>
    <property type="evidence" value="ECO:0007669"/>
    <property type="project" value="UniProtKB-KW"/>
</dbReference>
<dbReference type="InterPro" id="IPR007016">
    <property type="entry name" value="O-antigen_ligase-rel_domated"/>
</dbReference>
<dbReference type="InterPro" id="IPR051533">
    <property type="entry name" value="WaaL-like"/>
</dbReference>
<feature type="transmembrane region" description="Helical" evidence="5">
    <location>
        <begin position="234"/>
        <end position="250"/>
    </location>
</feature>
<feature type="transmembrane region" description="Helical" evidence="5">
    <location>
        <begin position="140"/>
        <end position="162"/>
    </location>
</feature>
<feature type="transmembrane region" description="Helical" evidence="5">
    <location>
        <begin position="182"/>
        <end position="206"/>
    </location>
</feature>
<keyword evidence="2 5" id="KW-0812">Transmembrane</keyword>
<evidence type="ECO:0000259" key="6">
    <source>
        <dbReference type="Pfam" id="PF04932"/>
    </source>
</evidence>
<feature type="transmembrane region" description="Helical" evidence="5">
    <location>
        <begin position="16"/>
        <end position="35"/>
    </location>
</feature>
<feature type="domain" description="Virulence factor membrane-bound polymerase C-terminal" evidence="7">
    <location>
        <begin position="389"/>
        <end position="556"/>
    </location>
</feature>
<comment type="subcellular location">
    <subcellularLocation>
        <location evidence="1">Membrane</location>
        <topology evidence="1">Multi-pass membrane protein</topology>
    </subcellularLocation>
</comment>
<keyword evidence="9" id="KW-1185">Reference proteome</keyword>
<keyword evidence="4 5" id="KW-0472">Membrane</keyword>
<feature type="transmembrane region" description="Helical" evidence="5">
    <location>
        <begin position="78"/>
        <end position="98"/>
    </location>
</feature>
<name>A0ABR6YKA9_9BURK</name>
<feature type="transmembrane region" description="Helical" evidence="5">
    <location>
        <begin position="436"/>
        <end position="453"/>
    </location>
</feature>
<feature type="transmembrane region" description="Helical" evidence="5">
    <location>
        <begin position="110"/>
        <end position="128"/>
    </location>
</feature>